<name>A0ACC2SFC8_9FUNG</name>
<keyword evidence="2" id="KW-1185">Reference proteome</keyword>
<sequence length="76" mass="8261">MYPVRGDKVPLMTLIPMSQFPPTQVAGLYSLVPSQQDILLALLDNLLHDVLLAQCSSSEGVALLFKLTPEHPMEGA</sequence>
<comment type="caution">
    <text evidence="1">The sequence shown here is derived from an EMBL/GenBank/DDBJ whole genome shotgun (WGS) entry which is preliminary data.</text>
</comment>
<organism evidence="1 2">
    <name type="scientific">Entomophthora muscae</name>
    <dbReference type="NCBI Taxonomy" id="34485"/>
    <lineage>
        <taxon>Eukaryota</taxon>
        <taxon>Fungi</taxon>
        <taxon>Fungi incertae sedis</taxon>
        <taxon>Zoopagomycota</taxon>
        <taxon>Entomophthoromycotina</taxon>
        <taxon>Entomophthoromycetes</taxon>
        <taxon>Entomophthorales</taxon>
        <taxon>Entomophthoraceae</taxon>
        <taxon>Entomophthora</taxon>
    </lineage>
</organism>
<evidence type="ECO:0000313" key="2">
    <source>
        <dbReference type="Proteomes" id="UP001165960"/>
    </source>
</evidence>
<dbReference type="Proteomes" id="UP001165960">
    <property type="component" value="Unassembled WGS sequence"/>
</dbReference>
<evidence type="ECO:0000313" key="1">
    <source>
        <dbReference type="EMBL" id="KAJ9061069.1"/>
    </source>
</evidence>
<gene>
    <name evidence="1" type="ORF">DSO57_1024302</name>
</gene>
<protein>
    <submittedName>
        <fullName evidence="1">Uncharacterized protein</fullName>
    </submittedName>
</protein>
<reference evidence="1" key="1">
    <citation type="submission" date="2022-04" db="EMBL/GenBank/DDBJ databases">
        <title>Genome of the entomopathogenic fungus Entomophthora muscae.</title>
        <authorList>
            <person name="Elya C."/>
            <person name="Lovett B.R."/>
            <person name="Lee E."/>
            <person name="Macias A.M."/>
            <person name="Hajek A.E."/>
            <person name="De Bivort B.L."/>
            <person name="Kasson M.T."/>
            <person name="De Fine Licht H.H."/>
            <person name="Stajich J.E."/>
        </authorList>
    </citation>
    <scope>NUCLEOTIDE SEQUENCE</scope>
    <source>
        <strain evidence="1">Berkeley</strain>
    </source>
</reference>
<proteinExistence type="predicted"/>
<accession>A0ACC2SFC8</accession>
<dbReference type="EMBL" id="QTSX02005101">
    <property type="protein sequence ID" value="KAJ9061069.1"/>
    <property type="molecule type" value="Genomic_DNA"/>
</dbReference>